<evidence type="ECO:0000313" key="1">
    <source>
        <dbReference type="EMBL" id="EEZ40143.1"/>
    </source>
</evidence>
<organism evidence="1 2">
    <name type="scientific">Photobacterium damselae subsp. damselae CIP 102761</name>
    <dbReference type="NCBI Taxonomy" id="675817"/>
    <lineage>
        <taxon>Bacteria</taxon>
        <taxon>Pseudomonadati</taxon>
        <taxon>Pseudomonadota</taxon>
        <taxon>Gammaproteobacteria</taxon>
        <taxon>Vibrionales</taxon>
        <taxon>Vibrionaceae</taxon>
        <taxon>Photobacterium</taxon>
    </lineage>
</organism>
<dbReference type="Proteomes" id="UP000003579">
    <property type="component" value="Unassembled WGS sequence"/>
</dbReference>
<gene>
    <name evidence="1" type="ORF">VDA_001165</name>
</gene>
<sequence>MIAGVASDNQASAHLLVKLGFVFQVKEQDVMFFKLVC</sequence>
<keyword evidence="2" id="KW-1185">Reference proteome</keyword>
<protein>
    <recommendedName>
        <fullName evidence="3">N-acetyltransferase domain-containing protein</fullName>
    </recommendedName>
</protein>
<proteinExistence type="predicted"/>
<dbReference type="AlphaFoldDB" id="D0Z412"/>
<name>D0Z412_PHODD</name>
<evidence type="ECO:0008006" key="3">
    <source>
        <dbReference type="Google" id="ProtNLM"/>
    </source>
</evidence>
<evidence type="ECO:0000313" key="2">
    <source>
        <dbReference type="Proteomes" id="UP000003579"/>
    </source>
</evidence>
<reference evidence="1 2" key="1">
    <citation type="submission" date="2009-11" db="EMBL/GenBank/DDBJ databases">
        <authorList>
            <consortium name="Los Alamos National Laboratory (LANL)"/>
            <consortium name="National Microbial Pathogen Data Resource (NMPDR)"/>
            <person name="Munk A.C."/>
            <person name="Tapia R."/>
            <person name="Green L."/>
            <person name="Rogers Y."/>
            <person name="Detter J.C."/>
            <person name="Bruce D."/>
            <person name="Brettin T.S."/>
            <person name="Colwell R."/>
            <person name="Huq A."/>
            <person name="Grim C.J."/>
            <person name="Hasan N.A."/>
            <person name="Vonstein V."/>
            <person name="Bartels D."/>
        </authorList>
    </citation>
    <scope>NUCLEOTIDE SEQUENCE [LARGE SCALE GENOMIC DNA]</scope>
    <source>
        <strain evidence="1 2">CIP 102761</strain>
    </source>
</reference>
<dbReference type="EMBL" id="ADBS01000002">
    <property type="protein sequence ID" value="EEZ40143.1"/>
    <property type="molecule type" value="Genomic_DNA"/>
</dbReference>
<accession>D0Z412</accession>